<proteinExistence type="predicted"/>
<dbReference type="EMBL" id="LR881469">
    <property type="protein sequence ID" value="CAD5327224.1"/>
    <property type="molecule type" value="Genomic_DNA"/>
</dbReference>
<protein>
    <submittedName>
        <fullName evidence="1">(thale cress) hypothetical protein</fullName>
    </submittedName>
</protein>
<sequence length="103" mass="12089">MIPSLRSGDYRNIRYLLYSLPLNPELKQMLSFIYDWWIIRALFLMVFSLRGGYQSFCNLPYLITSYVENVSKNSYVLSARATFDHLLVEDFAKPVFMVESAMV</sequence>
<gene>
    <name evidence="1" type="ORF">AT9943_LOCUS14933</name>
</gene>
<reference evidence="1 2" key="1">
    <citation type="submission" date="2020-09" db="EMBL/GenBank/DDBJ databases">
        <authorList>
            <person name="Ashkenazy H."/>
        </authorList>
    </citation>
    <scope>NUCLEOTIDE SEQUENCE [LARGE SCALE GENOMIC DNA]</scope>
    <source>
        <strain evidence="2">cv. Cdm-0</strain>
    </source>
</reference>
<accession>A0A7G2EWG2</accession>
<dbReference type="AlphaFoldDB" id="A0A7G2EWG2"/>
<name>A0A7G2EWG2_ARATH</name>
<organism evidence="1 2">
    <name type="scientific">Arabidopsis thaliana</name>
    <name type="common">Mouse-ear cress</name>
    <dbReference type="NCBI Taxonomy" id="3702"/>
    <lineage>
        <taxon>Eukaryota</taxon>
        <taxon>Viridiplantae</taxon>
        <taxon>Streptophyta</taxon>
        <taxon>Embryophyta</taxon>
        <taxon>Tracheophyta</taxon>
        <taxon>Spermatophyta</taxon>
        <taxon>Magnoliopsida</taxon>
        <taxon>eudicotyledons</taxon>
        <taxon>Gunneridae</taxon>
        <taxon>Pentapetalae</taxon>
        <taxon>rosids</taxon>
        <taxon>malvids</taxon>
        <taxon>Brassicales</taxon>
        <taxon>Brassicaceae</taxon>
        <taxon>Camelineae</taxon>
        <taxon>Arabidopsis</taxon>
    </lineage>
</organism>
<evidence type="ECO:0000313" key="2">
    <source>
        <dbReference type="Proteomes" id="UP000516314"/>
    </source>
</evidence>
<evidence type="ECO:0000313" key="1">
    <source>
        <dbReference type="EMBL" id="CAD5327224.1"/>
    </source>
</evidence>
<dbReference type="Proteomes" id="UP000516314">
    <property type="component" value="Chromosome 4"/>
</dbReference>